<dbReference type="InterPro" id="IPR024467">
    <property type="entry name" value="Xre/MbcA/ParS-like_toxin-bd"/>
</dbReference>
<sequence length="136" mass="15390">MSASNASPEQLLLRTQKVMNALDDWGLTGEQILAVLDFPSTERSRHLARYRKDTPFPDDEKVICRVTFLLGIIDALRTTYPRNLQMGARWMAEPHIRLKNRCPLQAMLEDGEQGVVAVLSELDCAYAWELSGSKIN</sequence>
<dbReference type="AlphaFoldDB" id="A0A3B0WAQ7"/>
<reference evidence="2" key="1">
    <citation type="submission" date="2018-06" db="EMBL/GenBank/DDBJ databases">
        <authorList>
            <person name="Zhirakovskaya E."/>
        </authorList>
    </citation>
    <scope>NUCLEOTIDE SEQUENCE</scope>
</reference>
<organism evidence="2">
    <name type="scientific">hydrothermal vent metagenome</name>
    <dbReference type="NCBI Taxonomy" id="652676"/>
    <lineage>
        <taxon>unclassified sequences</taxon>
        <taxon>metagenomes</taxon>
        <taxon>ecological metagenomes</taxon>
    </lineage>
</organism>
<evidence type="ECO:0000259" key="1">
    <source>
        <dbReference type="Pfam" id="PF09722"/>
    </source>
</evidence>
<feature type="domain" description="Antitoxin Xre/MbcA/ParS-like toxin-binding" evidence="1">
    <location>
        <begin position="88"/>
        <end position="123"/>
    </location>
</feature>
<name>A0A3B0WAQ7_9ZZZZ</name>
<protein>
    <recommendedName>
        <fullName evidence="1">Antitoxin Xre/MbcA/ParS-like toxin-binding domain-containing protein</fullName>
    </recommendedName>
</protein>
<dbReference type="Pfam" id="PF09722">
    <property type="entry name" value="Xre_MbcA_ParS_C"/>
    <property type="match status" value="1"/>
</dbReference>
<accession>A0A3B0WAQ7</accession>
<gene>
    <name evidence="2" type="ORF">MNBD_GAMMA05-1930</name>
</gene>
<proteinExistence type="predicted"/>
<evidence type="ECO:0000313" key="2">
    <source>
        <dbReference type="EMBL" id="VAW53018.1"/>
    </source>
</evidence>
<dbReference type="EMBL" id="UOFE01000031">
    <property type="protein sequence ID" value="VAW53018.1"/>
    <property type="molecule type" value="Genomic_DNA"/>
</dbReference>